<dbReference type="EMBL" id="JAGMUU010000003">
    <property type="protein sequence ID" value="KAH7157950.1"/>
    <property type="molecule type" value="Genomic_DNA"/>
</dbReference>
<reference evidence="2" key="1">
    <citation type="journal article" date="2021" name="Nat. Commun.">
        <title>Genetic determinants of endophytism in the Arabidopsis root mycobiome.</title>
        <authorList>
            <person name="Mesny F."/>
            <person name="Miyauchi S."/>
            <person name="Thiergart T."/>
            <person name="Pickel B."/>
            <person name="Atanasova L."/>
            <person name="Karlsson M."/>
            <person name="Huettel B."/>
            <person name="Barry K.W."/>
            <person name="Haridas S."/>
            <person name="Chen C."/>
            <person name="Bauer D."/>
            <person name="Andreopoulos W."/>
            <person name="Pangilinan J."/>
            <person name="LaButti K."/>
            <person name="Riley R."/>
            <person name="Lipzen A."/>
            <person name="Clum A."/>
            <person name="Drula E."/>
            <person name="Henrissat B."/>
            <person name="Kohler A."/>
            <person name="Grigoriev I.V."/>
            <person name="Martin F.M."/>
            <person name="Hacquard S."/>
        </authorList>
    </citation>
    <scope>NUCLEOTIDE SEQUENCE</scope>
    <source>
        <strain evidence="2">MPI-CAGE-AT-0021</strain>
    </source>
</reference>
<proteinExistence type="predicted"/>
<accession>A0A9P9JEW8</accession>
<dbReference type="OrthoDB" id="5552418at2759"/>
<comment type="caution">
    <text evidence="2">The sequence shown here is derived from an EMBL/GenBank/DDBJ whole genome shotgun (WGS) entry which is preliminary data.</text>
</comment>
<dbReference type="Proteomes" id="UP000717696">
    <property type="component" value="Unassembled WGS sequence"/>
</dbReference>
<evidence type="ECO:0000313" key="3">
    <source>
        <dbReference type="Proteomes" id="UP000717696"/>
    </source>
</evidence>
<protein>
    <submittedName>
        <fullName evidence="2">Uncharacterized protein</fullName>
    </submittedName>
</protein>
<organism evidence="2 3">
    <name type="scientific">Dactylonectria estremocensis</name>
    <dbReference type="NCBI Taxonomy" id="1079267"/>
    <lineage>
        <taxon>Eukaryota</taxon>
        <taxon>Fungi</taxon>
        <taxon>Dikarya</taxon>
        <taxon>Ascomycota</taxon>
        <taxon>Pezizomycotina</taxon>
        <taxon>Sordariomycetes</taxon>
        <taxon>Hypocreomycetidae</taxon>
        <taxon>Hypocreales</taxon>
        <taxon>Nectriaceae</taxon>
        <taxon>Dactylonectria</taxon>
    </lineage>
</organism>
<gene>
    <name evidence="2" type="ORF">B0J13DRAFT_185041</name>
</gene>
<keyword evidence="3" id="KW-1185">Reference proteome</keyword>
<evidence type="ECO:0000256" key="1">
    <source>
        <dbReference type="SAM" id="MobiDB-lite"/>
    </source>
</evidence>
<sequence>MGHQANALPSDAMPHGLDGFDFSIPTVVRESAGPGWRHQQRLQVQHLAPIYPLQPTMHEATPAVAPMWGVHIQPPLFLTPGENTGPGPNAIQPGEGAGGQSRLRQDWDHHQEALRTSIDNIRNGFLEAGSQSLLSTTTWLVNRVPDLGLDDDPRDPNTAEEVFNARLGVWRAMNFAWLALCSKQLEVMQLQPQARGAIMCRATIAHMGNELLRLCDVIQKDGLVDYEYGVWEETIVGQLILCLDQYDYPPPQAQT</sequence>
<feature type="region of interest" description="Disordered" evidence="1">
    <location>
        <begin position="83"/>
        <end position="102"/>
    </location>
</feature>
<evidence type="ECO:0000313" key="2">
    <source>
        <dbReference type="EMBL" id="KAH7157950.1"/>
    </source>
</evidence>
<dbReference type="AlphaFoldDB" id="A0A9P9JEW8"/>
<name>A0A9P9JEW8_9HYPO</name>